<dbReference type="PANTHER" id="PTHR42752:SF1">
    <property type="entry name" value="IMIDAZOLONEPROPIONASE-RELATED"/>
    <property type="match status" value="1"/>
</dbReference>
<dbReference type="GO" id="GO:0005506">
    <property type="term" value="F:iron ion binding"/>
    <property type="evidence" value="ECO:0007669"/>
    <property type="project" value="UniProtKB-UniRule"/>
</dbReference>
<dbReference type="HAMAP" id="MF_00372">
    <property type="entry name" value="HutI"/>
    <property type="match status" value="1"/>
</dbReference>
<protein>
    <recommendedName>
        <fullName evidence="1 8">Imidazolonepropionase</fullName>
        <ecNumber evidence="1 8">3.5.2.7</ecNumber>
    </recommendedName>
    <alternativeName>
        <fullName evidence="8">Imidazolone-5-propionate hydrolase</fullName>
    </alternativeName>
</protein>
<keyword evidence="12" id="KW-1185">Reference proteome</keyword>
<dbReference type="GO" id="GO:0005737">
    <property type="term" value="C:cytoplasm"/>
    <property type="evidence" value="ECO:0007669"/>
    <property type="project" value="UniProtKB-SubCell"/>
</dbReference>
<feature type="binding site" evidence="8">
    <location>
        <position position="88"/>
    </location>
    <ligand>
        <name>4-imidazolone-5-propanoate</name>
        <dbReference type="ChEBI" id="CHEBI:77893"/>
    </ligand>
</feature>
<gene>
    <name evidence="8" type="primary">hutI</name>
    <name evidence="11" type="ORF">JGI1_01702</name>
</gene>
<evidence type="ECO:0000256" key="3">
    <source>
        <dbReference type="ARBA" id="ARBA00022723"/>
    </source>
</evidence>
<dbReference type="GO" id="GO:0050480">
    <property type="term" value="F:imidazolonepropionase activity"/>
    <property type="evidence" value="ECO:0007669"/>
    <property type="project" value="UniProtKB-UniRule"/>
</dbReference>
<dbReference type="CDD" id="cd01296">
    <property type="entry name" value="Imidazolone-5PH"/>
    <property type="match status" value="1"/>
</dbReference>
<dbReference type="Gene3D" id="3.20.20.140">
    <property type="entry name" value="Metal-dependent hydrolases"/>
    <property type="match status" value="1"/>
</dbReference>
<dbReference type="InterPro" id="IPR006680">
    <property type="entry name" value="Amidohydro-rel"/>
</dbReference>
<dbReference type="InterPro" id="IPR005920">
    <property type="entry name" value="HutI"/>
</dbReference>
<dbReference type="OrthoDB" id="9776455at2"/>
<comment type="cofactor">
    <cofactor evidence="8">
        <name>Zn(2+)</name>
        <dbReference type="ChEBI" id="CHEBI:29105"/>
    </cofactor>
    <cofactor evidence="8">
        <name>Fe(3+)</name>
        <dbReference type="ChEBI" id="CHEBI:29034"/>
    </cofactor>
    <text evidence="8">Binds 1 zinc or iron ion per subunit.</text>
</comment>
<accession>A0A0S4N8H5</accession>
<dbReference type="EC" id="3.5.2.7" evidence="1 8"/>
<dbReference type="EMBL" id="FAOO01000012">
    <property type="protein sequence ID" value="CUU07128.1"/>
    <property type="molecule type" value="Genomic_DNA"/>
</dbReference>
<dbReference type="SUPFAM" id="SSF51338">
    <property type="entry name" value="Composite domain of metallo-dependent hydrolases"/>
    <property type="match status" value="1"/>
</dbReference>
<comment type="subcellular location">
    <subcellularLocation>
        <location evidence="8">Cytoplasm</location>
    </subcellularLocation>
</comment>
<keyword evidence="2 8" id="KW-0963">Cytoplasm</keyword>
<evidence type="ECO:0000259" key="10">
    <source>
        <dbReference type="Pfam" id="PF07969"/>
    </source>
</evidence>
<dbReference type="GO" id="GO:0019556">
    <property type="term" value="P:L-histidine catabolic process to glutamate and formamide"/>
    <property type="evidence" value="ECO:0007669"/>
    <property type="project" value="UniProtKB-UniRule"/>
</dbReference>
<feature type="binding site" evidence="8">
    <location>
        <position position="324"/>
    </location>
    <ligand>
        <name>N-formimidoyl-L-glutamate</name>
        <dbReference type="ChEBI" id="CHEBI:58928"/>
    </ligand>
</feature>
<dbReference type="GO" id="GO:0019557">
    <property type="term" value="P:L-histidine catabolic process to glutamate and formate"/>
    <property type="evidence" value="ECO:0007669"/>
    <property type="project" value="UniProtKB-UniPathway"/>
</dbReference>
<dbReference type="PANTHER" id="PTHR42752">
    <property type="entry name" value="IMIDAZOLONEPROPIONASE"/>
    <property type="match status" value="1"/>
</dbReference>
<feature type="binding site" evidence="8">
    <location>
        <position position="322"/>
    </location>
    <ligand>
        <name>Fe(3+)</name>
        <dbReference type="ChEBI" id="CHEBI:29034"/>
    </ligand>
</feature>
<feature type="binding site" evidence="8">
    <location>
        <position position="322"/>
    </location>
    <ligand>
        <name>Zn(2+)</name>
        <dbReference type="ChEBI" id="CHEBI:29105"/>
    </ligand>
</feature>
<feature type="binding site" evidence="8">
    <location>
        <position position="248"/>
    </location>
    <ligand>
        <name>Fe(3+)</name>
        <dbReference type="ChEBI" id="CHEBI:29034"/>
    </ligand>
</feature>
<reference evidence="12" key="1">
    <citation type="submission" date="2015-11" db="EMBL/GenBank/DDBJ databases">
        <authorList>
            <person name="Varghese N."/>
        </authorList>
    </citation>
    <scope>NUCLEOTIDE SEQUENCE [LARGE SCALE GENOMIC DNA]</scope>
</reference>
<feature type="domain" description="Amidohydrolase 3" evidence="10">
    <location>
        <begin position="62"/>
        <end position="118"/>
    </location>
</feature>
<dbReference type="UniPathway" id="UPA00379">
    <property type="reaction ID" value="UER00551"/>
</dbReference>
<feature type="binding site" evidence="8">
    <location>
        <position position="79"/>
    </location>
    <ligand>
        <name>Fe(3+)</name>
        <dbReference type="ChEBI" id="CHEBI:29034"/>
    </ligand>
</feature>
<dbReference type="FunFam" id="3.20.20.140:FF:000007">
    <property type="entry name" value="Imidazolonepropionase"/>
    <property type="match status" value="1"/>
</dbReference>
<evidence type="ECO:0000259" key="9">
    <source>
        <dbReference type="Pfam" id="PF01979"/>
    </source>
</evidence>
<name>A0A0S4N8H5_9BACT</name>
<evidence type="ECO:0000256" key="8">
    <source>
        <dbReference type="HAMAP-Rule" id="MF_00372"/>
    </source>
</evidence>
<comment type="catalytic activity">
    <reaction evidence="8">
        <text>4-imidazolone-5-propanoate + H2O = N-formimidoyl-L-glutamate</text>
        <dbReference type="Rhea" id="RHEA:23660"/>
        <dbReference type="ChEBI" id="CHEBI:15377"/>
        <dbReference type="ChEBI" id="CHEBI:58928"/>
        <dbReference type="ChEBI" id="CHEBI:77893"/>
        <dbReference type="EC" id="3.5.2.7"/>
    </reaction>
</comment>
<feature type="binding site" evidence="8">
    <location>
        <position position="327"/>
    </location>
    <ligand>
        <name>4-imidazolone-5-propanoate</name>
        <dbReference type="ChEBI" id="CHEBI:77893"/>
    </ligand>
</feature>
<comment type="pathway">
    <text evidence="8">Amino-acid degradation; L-histidine degradation into L-glutamate; N-formimidoyl-L-glutamate from L-histidine: step 3/3.</text>
</comment>
<dbReference type="Proteomes" id="UP000320623">
    <property type="component" value="Unassembled WGS sequence"/>
</dbReference>
<dbReference type="AlphaFoldDB" id="A0A0S4N8H5"/>
<feature type="binding site" evidence="8">
    <location>
        <position position="251"/>
    </location>
    <ligand>
        <name>4-imidazolone-5-propanoate</name>
        <dbReference type="ChEBI" id="CHEBI:77893"/>
    </ligand>
</feature>
<dbReference type="SUPFAM" id="SSF51556">
    <property type="entry name" value="Metallo-dependent hydrolases"/>
    <property type="match status" value="1"/>
</dbReference>
<dbReference type="NCBIfam" id="TIGR01224">
    <property type="entry name" value="hutI"/>
    <property type="match status" value="1"/>
</dbReference>
<keyword evidence="7 8" id="KW-0408">Iron</keyword>
<dbReference type="RefSeq" id="WP_140945436.1">
    <property type="nucleotide sequence ID" value="NZ_FAOO01000012.1"/>
</dbReference>
<organism evidence="11 12">
    <name type="scientific">Candidatus Thermokryptus mobilis</name>
    <dbReference type="NCBI Taxonomy" id="1643428"/>
    <lineage>
        <taxon>Bacteria</taxon>
        <taxon>Pseudomonadati</taxon>
        <taxon>Candidatus Kryptoniota</taxon>
        <taxon>Candidatus Thermokryptus</taxon>
    </lineage>
</organism>
<feature type="binding site" evidence="8">
    <location>
        <position position="81"/>
    </location>
    <ligand>
        <name>Zn(2+)</name>
        <dbReference type="ChEBI" id="CHEBI:29105"/>
    </ligand>
</feature>
<evidence type="ECO:0000256" key="7">
    <source>
        <dbReference type="ARBA" id="ARBA00023004"/>
    </source>
</evidence>
<comment type="function">
    <text evidence="8">Catalyzes the hydrolytic cleavage of the carbon-nitrogen bond in imidazolone-5-propanoate to yield N-formimidoyl-L-glutamate. It is the third step in the universal histidine degradation pathway.</text>
</comment>
<feature type="binding site" evidence="8">
    <location>
        <position position="151"/>
    </location>
    <ligand>
        <name>4-imidazolone-5-propanoate</name>
        <dbReference type="ChEBI" id="CHEBI:77893"/>
    </ligand>
</feature>
<evidence type="ECO:0000256" key="1">
    <source>
        <dbReference type="ARBA" id="ARBA00012864"/>
    </source>
</evidence>
<dbReference type="GO" id="GO:0008270">
    <property type="term" value="F:zinc ion binding"/>
    <property type="evidence" value="ECO:0007669"/>
    <property type="project" value="UniProtKB-UniRule"/>
</dbReference>
<keyword evidence="3 8" id="KW-0479">Metal-binding</keyword>
<evidence type="ECO:0000256" key="2">
    <source>
        <dbReference type="ARBA" id="ARBA00022490"/>
    </source>
</evidence>
<keyword evidence="4 8" id="KW-0378">Hydrolase</keyword>
<dbReference type="InterPro" id="IPR032466">
    <property type="entry name" value="Metal_Hydrolase"/>
</dbReference>
<evidence type="ECO:0000256" key="4">
    <source>
        <dbReference type="ARBA" id="ARBA00022801"/>
    </source>
</evidence>
<evidence type="ECO:0000313" key="12">
    <source>
        <dbReference type="Proteomes" id="UP000320623"/>
    </source>
</evidence>
<dbReference type="Pfam" id="PF01979">
    <property type="entry name" value="Amidohydro_1"/>
    <property type="match status" value="1"/>
</dbReference>
<feature type="binding site" evidence="8">
    <location>
        <position position="326"/>
    </location>
    <ligand>
        <name>N-formimidoyl-L-glutamate</name>
        <dbReference type="ChEBI" id="CHEBI:58928"/>
    </ligand>
</feature>
<evidence type="ECO:0000256" key="6">
    <source>
        <dbReference type="ARBA" id="ARBA00022833"/>
    </source>
</evidence>
<feature type="binding site" evidence="8">
    <location>
        <position position="183"/>
    </location>
    <ligand>
        <name>4-imidazolone-5-propanoate</name>
        <dbReference type="ChEBI" id="CHEBI:77893"/>
    </ligand>
</feature>
<keyword evidence="5 8" id="KW-0369">Histidine metabolism</keyword>
<dbReference type="STRING" id="1643428.GCA_001442855_01666"/>
<dbReference type="Gene3D" id="2.30.40.10">
    <property type="entry name" value="Urease, subunit C, domain 1"/>
    <property type="match status" value="1"/>
</dbReference>
<feature type="binding site" evidence="8">
    <location>
        <position position="79"/>
    </location>
    <ligand>
        <name>Zn(2+)</name>
        <dbReference type="ChEBI" id="CHEBI:29105"/>
    </ligand>
</feature>
<feature type="binding site" evidence="8">
    <location>
        <position position="151"/>
    </location>
    <ligand>
        <name>N-formimidoyl-L-glutamate</name>
        <dbReference type="ChEBI" id="CHEBI:58928"/>
    </ligand>
</feature>
<sequence length="414" mass="45614">MILIHNAKQVVTVASFGESVKRGKKQGEIFLIENGSVLVKDGRIQWVGRALDFNFGLYDEVEIYDATGKVLMPGFVDSHTHLVFAGTREDEFNLRIKGFTYQQIAEMGGGIIRTVEKTRKARKEELLEISKNYAEKALTFGTTTIEIKSGYGLNLEDEIKILEVINEINENPLMTVPTFLGAHAVPPEFKDEKQGYVNFLVDTVIPFIASKNLAKFCDVFCEDGYFTPEESETILNTGKKFGLLPKIHAEQFSNCGGVKVGLKVGAISIDHLENVSDGDIELLSRSNAIAVLLPGVSFFLNYRYPPARKLIDAGIPVAIATDFNPGSCPSLNMQLMLTIACTQMRMTIEEAIVASTLNSAGALGISNITGSIEVGKRADILVFDVDDYQMIPYFFGENHIKAVFVGGEIKFSRV</sequence>
<evidence type="ECO:0000256" key="5">
    <source>
        <dbReference type="ARBA" id="ARBA00022808"/>
    </source>
</evidence>
<feature type="binding site" evidence="8">
    <location>
        <position position="81"/>
    </location>
    <ligand>
        <name>Fe(3+)</name>
        <dbReference type="ChEBI" id="CHEBI:29034"/>
    </ligand>
</feature>
<dbReference type="Pfam" id="PF07969">
    <property type="entry name" value="Amidohydro_3"/>
    <property type="match status" value="1"/>
</dbReference>
<dbReference type="InterPro" id="IPR011059">
    <property type="entry name" value="Metal-dep_hydrolase_composite"/>
</dbReference>
<comment type="similarity">
    <text evidence="8">Belongs to the metallo-dependent hydrolases superfamily. HutI family.</text>
</comment>
<dbReference type="InterPro" id="IPR013108">
    <property type="entry name" value="Amidohydro_3"/>
</dbReference>
<keyword evidence="6 8" id="KW-0862">Zinc</keyword>
<proteinExistence type="inferred from homology"/>
<evidence type="ECO:0000313" key="11">
    <source>
        <dbReference type="EMBL" id="CUU07128.1"/>
    </source>
</evidence>
<feature type="domain" description="Amidohydrolase-related" evidence="9">
    <location>
        <begin position="300"/>
        <end position="409"/>
    </location>
</feature>
<feature type="binding site" evidence="8">
    <location>
        <position position="248"/>
    </location>
    <ligand>
        <name>Zn(2+)</name>
        <dbReference type="ChEBI" id="CHEBI:29105"/>
    </ligand>
</feature>